<name>A0A0H4X4U5_9BACT</name>
<feature type="region of interest" description="Disordered" evidence="1">
    <location>
        <begin position="23"/>
        <end position="69"/>
    </location>
</feature>
<dbReference type="SUPFAM" id="SSF75011">
    <property type="entry name" value="3-carboxy-cis,cis-mucoante lactonizing enzyme"/>
    <property type="match status" value="1"/>
</dbReference>
<keyword evidence="2" id="KW-0732">Signal</keyword>
<sequence>MTSSLRSGRVLLPALVLLLTSATGCRDNPPRPTPDAGPQQPVDAGTDAGADDDGGTTDAGPQAPWDGGYTVLDDPGDWVDRGAFSACRFTVENPTLEDCVNPANFDMSSCNADQLAAVEQHGIYMGDARAERLLADGGTSVTPGSASFQLFSDGGTDLLLGMTLATRQTTGGTFFISGQSSNPFSGERVVTLAGCETPRDNVITGCYVRCTQAPRGFSSSTGTFEAERAERRGEAESSGGMQLVSEYFVDLGTPVDVYVTKGHAYVVSINQGVRTGGLTVFDVSNPAVPVFTTSVSLPGDSYWNGVWAKGDALYVASADTGVSVFDISNPASPEFIIALPGNGYSNVHTVLVDGDRLYASDVTEFVGSTRVYDISTPLAPVLLQVITLPEQYSLGGPHDFFAYEGRLYVSNAYGGYTVLDVTDLENVQQLGHYVYPGFGGFSHHSAVGTFAGRTIAFEGGEFGGSHLRVLDVTHPANIVKIGEHRMRYTTSIHNMIRQGTRLFIAWYHEGVRVLDVANPTQPRQVAHFNTFRETDPHRRDSVFEGAIGIRLPGDGHVYVVDTSRGLLIFNEP</sequence>
<accession>A0A0H4X4U5</accession>
<dbReference type="PATRIC" id="fig|1297742.4.peg.7285"/>
<keyword evidence="3" id="KW-0449">Lipoprotein</keyword>
<gene>
    <name evidence="3" type="ORF">A176_007166</name>
</gene>
<feature type="signal peptide" evidence="2">
    <location>
        <begin position="1"/>
        <end position="26"/>
    </location>
</feature>
<dbReference type="SUPFAM" id="SSF63825">
    <property type="entry name" value="YWTD domain"/>
    <property type="match status" value="1"/>
</dbReference>
<dbReference type="EMBL" id="CP012109">
    <property type="protein sequence ID" value="AKQ70254.1"/>
    <property type="molecule type" value="Genomic_DNA"/>
</dbReference>
<feature type="chain" id="PRO_5005212317" evidence="2">
    <location>
        <begin position="27"/>
        <end position="572"/>
    </location>
</feature>
<dbReference type="eggNOG" id="COG5276">
    <property type="taxonomic scope" value="Bacteria"/>
</dbReference>
<dbReference type="PROSITE" id="PS51257">
    <property type="entry name" value="PROKAR_LIPOPROTEIN"/>
    <property type="match status" value="1"/>
</dbReference>
<evidence type="ECO:0000313" key="4">
    <source>
        <dbReference type="Proteomes" id="UP000009026"/>
    </source>
</evidence>
<feature type="region of interest" description="Disordered" evidence="1">
    <location>
        <begin position="218"/>
        <end position="237"/>
    </location>
</feature>
<dbReference type="Proteomes" id="UP000009026">
    <property type="component" value="Chromosome"/>
</dbReference>
<dbReference type="InterPro" id="IPR013211">
    <property type="entry name" value="LVIVD"/>
</dbReference>
<dbReference type="OrthoDB" id="5378776at2"/>
<keyword evidence="4" id="KW-1185">Reference proteome</keyword>
<dbReference type="STRING" id="1297742.A176_007166"/>
<proteinExistence type="predicted"/>
<feature type="compositionally biased region" description="Basic and acidic residues" evidence="1">
    <location>
        <begin position="225"/>
        <end position="235"/>
    </location>
</feature>
<evidence type="ECO:0000256" key="1">
    <source>
        <dbReference type="SAM" id="MobiDB-lite"/>
    </source>
</evidence>
<organism evidence="3 4">
    <name type="scientific">Pseudomyxococcus hansupus</name>
    <dbReference type="NCBI Taxonomy" id="1297742"/>
    <lineage>
        <taxon>Bacteria</taxon>
        <taxon>Pseudomonadati</taxon>
        <taxon>Myxococcota</taxon>
        <taxon>Myxococcia</taxon>
        <taxon>Myxococcales</taxon>
        <taxon>Cystobacterineae</taxon>
        <taxon>Myxococcaceae</taxon>
        <taxon>Pseudomyxococcus</taxon>
    </lineage>
</organism>
<reference evidence="3 4" key="1">
    <citation type="journal article" date="2016" name="PLoS ONE">
        <title>Complete Genome Sequence and Comparative Genomics of a Novel Myxobacterium Myxococcus hansupus.</title>
        <authorList>
            <person name="Sharma G."/>
            <person name="Narwani T."/>
            <person name="Subramanian S."/>
        </authorList>
    </citation>
    <scope>NUCLEOTIDE SEQUENCE [LARGE SCALE GENOMIC DNA]</scope>
    <source>
        <strain evidence="4">mixupus</strain>
    </source>
</reference>
<dbReference type="AlphaFoldDB" id="A0A0H4X4U5"/>
<dbReference type="RefSeq" id="WP_002638124.1">
    <property type="nucleotide sequence ID" value="NZ_CP012109.1"/>
</dbReference>
<dbReference type="Pfam" id="PF08309">
    <property type="entry name" value="LVIVD"/>
    <property type="match status" value="2"/>
</dbReference>
<protein>
    <submittedName>
        <fullName evidence="3">Putative lipoprotein</fullName>
    </submittedName>
</protein>
<evidence type="ECO:0000313" key="3">
    <source>
        <dbReference type="EMBL" id="AKQ70254.1"/>
    </source>
</evidence>
<evidence type="ECO:0000256" key="2">
    <source>
        <dbReference type="SAM" id="SignalP"/>
    </source>
</evidence>
<dbReference type="KEGG" id="mym:A176_007166"/>